<feature type="domain" description="RNase H type-2" evidence="17">
    <location>
        <begin position="25"/>
        <end position="214"/>
    </location>
</feature>
<name>A0A291T788_9FIRM</name>
<comment type="subcellular location">
    <subcellularLocation>
        <location evidence="4 14">Cytoplasm</location>
    </subcellularLocation>
</comment>
<keyword evidence="12 14" id="KW-0378">Hydrolase</keyword>
<comment type="function">
    <text evidence="3 14 16">Endonuclease that specifically degrades the RNA of RNA-DNA hybrids.</text>
</comment>
<evidence type="ECO:0000256" key="4">
    <source>
        <dbReference type="ARBA" id="ARBA00004496"/>
    </source>
</evidence>
<reference evidence="18 19" key="1">
    <citation type="submission" date="2017-10" db="EMBL/GenBank/DDBJ databases">
        <title>Complete Genome Sequence of Faecalibacterium prausnitzii isolated from the gut of healthy adult Indian.</title>
        <authorList>
            <person name="Bag S."/>
            <person name="Ghosh T.S."/>
            <person name="Das B."/>
        </authorList>
    </citation>
    <scope>NUCLEOTIDE SEQUENCE [LARGE SCALE GENOMIC DNA]</scope>
    <source>
        <strain evidence="18 19">Indica</strain>
    </source>
</reference>
<accession>A0A291T788</accession>
<dbReference type="NCBIfam" id="NF000595">
    <property type="entry name" value="PRK00015.1-3"/>
    <property type="match status" value="1"/>
</dbReference>
<feature type="binding site" evidence="14 15">
    <location>
        <position position="123"/>
    </location>
    <ligand>
        <name>a divalent metal cation</name>
        <dbReference type="ChEBI" id="CHEBI:60240"/>
    </ligand>
</feature>
<dbReference type="GO" id="GO:0006298">
    <property type="term" value="P:mismatch repair"/>
    <property type="evidence" value="ECO:0007669"/>
    <property type="project" value="TreeGrafter"/>
</dbReference>
<evidence type="ECO:0000256" key="6">
    <source>
        <dbReference type="ARBA" id="ARBA00012180"/>
    </source>
</evidence>
<dbReference type="NCBIfam" id="NF000596">
    <property type="entry name" value="PRK00015.1-4"/>
    <property type="match status" value="1"/>
</dbReference>
<organism evidence="18 19">
    <name type="scientific">Faecalibacterium prausnitzii</name>
    <dbReference type="NCBI Taxonomy" id="853"/>
    <lineage>
        <taxon>Bacteria</taxon>
        <taxon>Bacillati</taxon>
        <taxon>Bacillota</taxon>
        <taxon>Clostridia</taxon>
        <taxon>Eubacteriales</taxon>
        <taxon>Oscillospiraceae</taxon>
        <taxon>Faecalibacterium</taxon>
    </lineage>
</organism>
<evidence type="ECO:0000256" key="13">
    <source>
        <dbReference type="ARBA" id="ARBA00023211"/>
    </source>
</evidence>
<evidence type="ECO:0000313" key="18">
    <source>
        <dbReference type="EMBL" id="ATL88968.1"/>
    </source>
</evidence>
<dbReference type="InterPro" id="IPR036397">
    <property type="entry name" value="RNaseH_sf"/>
</dbReference>
<dbReference type="Pfam" id="PF01351">
    <property type="entry name" value="RNase_HII"/>
    <property type="match status" value="1"/>
</dbReference>
<keyword evidence="11 14" id="KW-0255">Endonuclease</keyword>
<keyword evidence="10 14" id="KW-0479">Metal-binding</keyword>
<evidence type="ECO:0000259" key="17">
    <source>
        <dbReference type="PROSITE" id="PS51975"/>
    </source>
</evidence>
<evidence type="ECO:0000313" key="19">
    <source>
        <dbReference type="Proteomes" id="UP000223709"/>
    </source>
</evidence>
<evidence type="ECO:0000256" key="2">
    <source>
        <dbReference type="ARBA" id="ARBA00001946"/>
    </source>
</evidence>
<dbReference type="GO" id="GO:0005737">
    <property type="term" value="C:cytoplasm"/>
    <property type="evidence" value="ECO:0007669"/>
    <property type="project" value="UniProtKB-SubCell"/>
</dbReference>
<dbReference type="GO" id="GO:0004523">
    <property type="term" value="F:RNA-DNA hybrid ribonuclease activity"/>
    <property type="evidence" value="ECO:0007669"/>
    <property type="project" value="UniProtKB-UniRule"/>
</dbReference>
<sequence>MKRRSDEEISAPLYEYDAAIRAQYGFFAGVDEAGRGPLCGPVVVAACILDPEKPVYGINDSKKLTEKKREALFDEILDKALAYKIVFVGPEIIDRDNILNATMSGMKQAAEGLDIVPNLVLVDGNRIPAALEIPAQPVVKGDATSASIGAASILAKVSRDRYMMELDKQYPQYQLAKHKGYPTKLHYELIEQYGIQPFYRRSFLKKQGYWPEGK</sequence>
<keyword evidence="13 14" id="KW-0464">Manganese</keyword>
<evidence type="ECO:0000256" key="9">
    <source>
        <dbReference type="ARBA" id="ARBA00022722"/>
    </source>
</evidence>
<dbReference type="PROSITE" id="PS51975">
    <property type="entry name" value="RNASE_H_2"/>
    <property type="match status" value="1"/>
</dbReference>
<dbReference type="GO" id="GO:0043137">
    <property type="term" value="P:DNA replication, removal of RNA primer"/>
    <property type="evidence" value="ECO:0007669"/>
    <property type="project" value="TreeGrafter"/>
</dbReference>
<keyword evidence="8 14" id="KW-0963">Cytoplasm</keyword>
<evidence type="ECO:0000256" key="10">
    <source>
        <dbReference type="ARBA" id="ARBA00022723"/>
    </source>
</evidence>
<proteinExistence type="inferred from homology"/>
<dbReference type="HAMAP" id="MF_00052_B">
    <property type="entry name" value="RNase_HII_B"/>
    <property type="match status" value="1"/>
</dbReference>
<dbReference type="FunFam" id="3.30.420.10:FF:000006">
    <property type="entry name" value="Ribonuclease HII"/>
    <property type="match status" value="1"/>
</dbReference>
<feature type="binding site" evidence="14 15">
    <location>
        <position position="32"/>
    </location>
    <ligand>
        <name>a divalent metal cation</name>
        <dbReference type="ChEBI" id="CHEBI:60240"/>
    </ligand>
</feature>
<comment type="cofactor">
    <cofactor evidence="2">
        <name>Mg(2+)</name>
        <dbReference type="ChEBI" id="CHEBI:18420"/>
    </cofactor>
</comment>
<comment type="similarity">
    <text evidence="5 14 16">Belongs to the RNase HII family.</text>
</comment>
<keyword evidence="9 14" id="KW-0540">Nuclease</keyword>
<comment type="cofactor">
    <cofactor evidence="14 15">
        <name>Mn(2+)</name>
        <dbReference type="ChEBI" id="CHEBI:29035"/>
    </cofactor>
    <cofactor evidence="14 15">
        <name>Mg(2+)</name>
        <dbReference type="ChEBI" id="CHEBI:18420"/>
    </cofactor>
    <text evidence="14 15">Manganese or magnesium. Binds 1 divalent metal ion per monomer in the absence of substrate. May bind a second metal ion after substrate binding.</text>
</comment>
<dbReference type="SUPFAM" id="SSF53098">
    <property type="entry name" value="Ribonuclease H-like"/>
    <property type="match status" value="1"/>
</dbReference>
<dbReference type="InterPro" id="IPR022898">
    <property type="entry name" value="RNase_HII"/>
</dbReference>
<dbReference type="Gene3D" id="3.30.420.10">
    <property type="entry name" value="Ribonuclease H-like superfamily/Ribonuclease H"/>
    <property type="match status" value="1"/>
</dbReference>
<dbReference type="CDD" id="cd07182">
    <property type="entry name" value="RNase_HII_bacteria_HII_like"/>
    <property type="match status" value="1"/>
</dbReference>
<dbReference type="Proteomes" id="UP000223709">
    <property type="component" value="Chromosome"/>
</dbReference>
<dbReference type="EMBL" id="CP023819">
    <property type="protein sequence ID" value="ATL88968.1"/>
    <property type="molecule type" value="Genomic_DNA"/>
</dbReference>
<evidence type="ECO:0000256" key="14">
    <source>
        <dbReference type="HAMAP-Rule" id="MF_00052"/>
    </source>
</evidence>
<evidence type="ECO:0000256" key="15">
    <source>
        <dbReference type="PROSITE-ProRule" id="PRU01319"/>
    </source>
</evidence>
<evidence type="ECO:0000256" key="12">
    <source>
        <dbReference type="ARBA" id="ARBA00022801"/>
    </source>
</evidence>
<protein>
    <recommendedName>
        <fullName evidence="7 14">Ribonuclease HII</fullName>
        <shortName evidence="14">RNase HII</shortName>
        <ecNumber evidence="6 14">3.1.26.4</ecNumber>
    </recommendedName>
</protein>
<evidence type="ECO:0000256" key="8">
    <source>
        <dbReference type="ARBA" id="ARBA00022490"/>
    </source>
</evidence>
<dbReference type="GO" id="GO:0032299">
    <property type="term" value="C:ribonuclease H2 complex"/>
    <property type="evidence" value="ECO:0007669"/>
    <property type="project" value="TreeGrafter"/>
</dbReference>
<evidence type="ECO:0000256" key="5">
    <source>
        <dbReference type="ARBA" id="ARBA00007383"/>
    </source>
</evidence>
<dbReference type="AlphaFoldDB" id="A0A291T788"/>
<dbReference type="PANTHER" id="PTHR10954">
    <property type="entry name" value="RIBONUCLEASE H2 SUBUNIT A"/>
    <property type="match status" value="1"/>
</dbReference>
<dbReference type="GO" id="GO:0030145">
    <property type="term" value="F:manganese ion binding"/>
    <property type="evidence" value="ECO:0007669"/>
    <property type="project" value="UniProtKB-UniRule"/>
</dbReference>
<feature type="binding site" evidence="14 15">
    <location>
        <position position="31"/>
    </location>
    <ligand>
        <name>a divalent metal cation</name>
        <dbReference type="ChEBI" id="CHEBI:60240"/>
    </ligand>
</feature>
<evidence type="ECO:0000256" key="7">
    <source>
        <dbReference type="ARBA" id="ARBA00019179"/>
    </source>
</evidence>
<gene>
    <name evidence="14" type="primary">rnhB</name>
    <name evidence="18" type="ORF">CRH10_00885</name>
</gene>
<dbReference type="GO" id="GO:0003723">
    <property type="term" value="F:RNA binding"/>
    <property type="evidence" value="ECO:0007669"/>
    <property type="project" value="UniProtKB-UniRule"/>
</dbReference>
<dbReference type="RefSeq" id="WP_098922290.1">
    <property type="nucleotide sequence ID" value="NZ_CP023819.1"/>
</dbReference>
<evidence type="ECO:0000256" key="3">
    <source>
        <dbReference type="ARBA" id="ARBA00004065"/>
    </source>
</evidence>
<dbReference type="EC" id="3.1.26.4" evidence="6 14"/>
<dbReference type="InterPro" id="IPR024567">
    <property type="entry name" value="RNase_HII/HIII_dom"/>
</dbReference>
<evidence type="ECO:0000256" key="16">
    <source>
        <dbReference type="RuleBase" id="RU003515"/>
    </source>
</evidence>
<dbReference type="InterPro" id="IPR012337">
    <property type="entry name" value="RNaseH-like_sf"/>
</dbReference>
<dbReference type="InterPro" id="IPR001352">
    <property type="entry name" value="RNase_HII/HIII"/>
</dbReference>
<evidence type="ECO:0000256" key="11">
    <source>
        <dbReference type="ARBA" id="ARBA00022759"/>
    </source>
</evidence>
<dbReference type="PANTHER" id="PTHR10954:SF18">
    <property type="entry name" value="RIBONUCLEASE HII"/>
    <property type="match status" value="1"/>
</dbReference>
<comment type="catalytic activity">
    <reaction evidence="1 14 15 16">
        <text>Endonucleolytic cleavage to 5'-phosphomonoester.</text>
        <dbReference type="EC" id="3.1.26.4"/>
    </reaction>
</comment>
<evidence type="ECO:0000256" key="1">
    <source>
        <dbReference type="ARBA" id="ARBA00000077"/>
    </source>
</evidence>